<evidence type="ECO:0008006" key="2">
    <source>
        <dbReference type="Google" id="ProtNLM"/>
    </source>
</evidence>
<comment type="caution">
    <text evidence="1">The sequence shown here is derived from an EMBL/GenBank/DDBJ whole genome shotgun (WGS) entry which is preliminary data.</text>
</comment>
<evidence type="ECO:0000313" key="1">
    <source>
        <dbReference type="EMBL" id="KKL79884.1"/>
    </source>
</evidence>
<reference evidence="1" key="1">
    <citation type="journal article" date="2015" name="Nature">
        <title>Complex archaea that bridge the gap between prokaryotes and eukaryotes.</title>
        <authorList>
            <person name="Spang A."/>
            <person name="Saw J.H."/>
            <person name="Jorgensen S.L."/>
            <person name="Zaremba-Niedzwiedzka K."/>
            <person name="Martijn J."/>
            <person name="Lind A.E."/>
            <person name="van Eijk R."/>
            <person name="Schleper C."/>
            <person name="Guy L."/>
            <person name="Ettema T.J."/>
        </authorList>
    </citation>
    <scope>NUCLEOTIDE SEQUENCE</scope>
</reference>
<dbReference type="EMBL" id="LAZR01023035">
    <property type="protein sequence ID" value="KKL79884.1"/>
    <property type="molecule type" value="Genomic_DNA"/>
</dbReference>
<name>A0A0F9F0P7_9ZZZZ</name>
<protein>
    <recommendedName>
        <fullName evidence="2">DUF2190 family protein</fullName>
    </recommendedName>
</protein>
<proteinExistence type="predicted"/>
<feature type="non-terminal residue" evidence="1">
    <location>
        <position position="36"/>
    </location>
</feature>
<gene>
    <name evidence="1" type="ORF">LCGC14_2010330</name>
</gene>
<dbReference type="AlphaFoldDB" id="A0A0F9F0P7"/>
<sequence length="36" mass="3474">MAKNFIQPGDTLTVTAPAGGVVSGGAVEIGKLFGVA</sequence>
<dbReference type="InterPro" id="IPR011231">
    <property type="entry name" value="Phage_VT1-Sakai_H0018"/>
</dbReference>
<dbReference type="Pfam" id="PF09956">
    <property type="entry name" value="Phage_cement_2"/>
    <property type="match status" value="1"/>
</dbReference>
<organism evidence="1">
    <name type="scientific">marine sediment metagenome</name>
    <dbReference type="NCBI Taxonomy" id="412755"/>
    <lineage>
        <taxon>unclassified sequences</taxon>
        <taxon>metagenomes</taxon>
        <taxon>ecological metagenomes</taxon>
    </lineage>
</organism>
<accession>A0A0F9F0P7</accession>